<comment type="caution">
    <text evidence="2">The sequence shown here is derived from an EMBL/GenBank/DDBJ whole genome shotgun (WGS) entry which is preliminary data.</text>
</comment>
<feature type="region of interest" description="Disordered" evidence="1">
    <location>
        <begin position="51"/>
        <end position="76"/>
    </location>
</feature>
<accession>K0TF16</accession>
<reference evidence="2 3" key="1">
    <citation type="journal article" date="2012" name="Genome Biol.">
        <title>Genome and low-iron response of an oceanic diatom adapted to chronic iron limitation.</title>
        <authorList>
            <person name="Lommer M."/>
            <person name="Specht M."/>
            <person name="Roy A.S."/>
            <person name="Kraemer L."/>
            <person name="Andreson R."/>
            <person name="Gutowska M.A."/>
            <person name="Wolf J."/>
            <person name="Bergner S.V."/>
            <person name="Schilhabel M.B."/>
            <person name="Klostermeier U.C."/>
            <person name="Beiko R.G."/>
            <person name="Rosenstiel P."/>
            <person name="Hippler M."/>
            <person name="Laroche J."/>
        </authorList>
    </citation>
    <scope>NUCLEOTIDE SEQUENCE [LARGE SCALE GENOMIC DNA]</scope>
    <source>
        <strain evidence="2 3">CCMP1005</strain>
    </source>
</reference>
<evidence type="ECO:0000313" key="3">
    <source>
        <dbReference type="Proteomes" id="UP000266841"/>
    </source>
</evidence>
<name>K0TF16_THAOC</name>
<protein>
    <submittedName>
        <fullName evidence="2">Uncharacterized protein</fullName>
    </submittedName>
</protein>
<evidence type="ECO:0000313" key="2">
    <source>
        <dbReference type="EMBL" id="EJK77333.1"/>
    </source>
</evidence>
<proteinExistence type="predicted"/>
<feature type="compositionally biased region" description="Basic and acidic residues" evidence="1">
    <location>
        <begin position="66"/>
        <end position="76"/>
    </location>
</feature>
<sequence>AEQVDGAGRLAPRDESGALGTMAGSTIGAAGANDDGLSALERRRRTMIAEGGRNRPDATIILTRGGGEERSTSGAG</sequence>
<dbReference type="AlphaFoldDB" id="K0TF16"/>
<organism evidence="2 3">
    <name type="scientific">Thalassiosira oceanica</name>
    <name type="common">Marine diatom</name>
    <dbReference type="NCBI Taxonomy" id="159749"/>
    <lineage>
        <taxon>Eukaryota</taxon>
        <taxon>Sar</taxon>
        <taxon>Stramenopiles</taxon>
        <taxon>Ochrophyta</taxon>
        <taxon>Bacillariophyta</taxon>
        <taxon>Coscinodiscophyceae</taxon>
        <taxon>Thalassiosirophycidae</taxon>
        <taxon>Thalassiosirales</taxon>
        <taxon>Thalassiosiraceae</taxon>
        <taxon>Thalassiosira</taxon>
    </lineage>
</organism>
<feature type="region of interest" description="Disordered" evidence="1">
    <location>
        <begin position="1"/>
        <end position="35"/>
    </location>
</feature>
<dbReference type="EMBL" id="AGNL01001014">
    <property type="protein sequence ID" value="EJK77333.1"/>
    <property type="molecule type" value="Genomic_DNA"/>
</dbReference>
<keyword evidence="3" id="KW-1185">Reference proteome</keyword>
<evidence type="ECO:0000256" key="1">
    <source>
        <dbReference type="SAM" id="MobiDB-lite"/>
    </source>
</evidence>
<dbReference type="Proteomes" id="UP000266841">
    <property type="component" value="Unassembled WGS sequence"/>
</dbReference>
<gene>
    <name evidence="2" type="ORF">THAOC_00840</name>
</gene>
<feature type="non-terminal residue" evidence="2">
    <location>
        <position position="1"/>
    </location>
</feature>